<dbReference type="OrthoDB" id="9790355at2"/>
<keyword evidence="1 2" id="KW-0129">CBS domain</keyword>
<proteinExistence type="predicted"/>
<name>A0A0D2HQL7_9BACT</name>
<dbReference type="InterPro" id="IPR051257">
    <property type="entry name" value="Diverse_CBS-Domain"/>
</dbReference>
<evidence type="ECO:0000256" key="2">
    <source>
        <dbReference type="PROSITE-ProRule" id="PRU00703"/>
    </source>
</evidence>
<organism evidence="4 5">
    <name type="scientific">Dethiosulfatarculus sandiegensis</name>
    <dbReference type="NCBI Taxonomy" id="1429043"/>
    <lineage>
        <taxon>Bacteria</taxon>
        <taxon>Pseudomonadati</taxon>
        <taxon>Thermodesulfobacteriota</taxon>
        <taxon>Desulfarculia</taxon>
        <taxon>Desulfarculales</taxon>
        <taxon>Desulfarculaceae</taxon>
        <taxon>Dethiosulfatarculus</taxon>
    </lineage>
</organism>
<evidence type="ECO:0000313" key="5">
    <source>
        <dbReference type="Proteomes" id="UP000032233"/>
    </source>
</evidence>
<dbReference type="InterPro" id="IPR000644">
    <property type="entry name" value="CBS_dom"/>
</dbReference>
<dbReference type="InParanoid" id="A0A0D2HQL7"/>
<dbReference type="AlphaFoldDB" id="A0A0D2HQL7"/>
<dbReference type="Gene3D" id="3.10.580.10">
    <property type="entry name" value="CBS-domain"/>
    <property type="match status" value="1"/>
</dbReference>
<dbReference type="CDD" id="cd04586">
    <property type="entry name" value="CBS_pair_BON_assoc"/>
    <property type="match status" value="1"/>
</dbReference>
<sequence length="150" mass="16344">MLKVKDIMSSNVITLKPETEITEAAKLLLKNRINGAPVVDEKGRLLGILCQSDLIAQQKRLPLPSIFTILDGYISFTSMDQIQAQVDKIAASTVKQAMTKKPVTVGPEDSIEDVAGLMVDSNYHTLPVEKDGILLGVVGKEDVLRTLMPN</sequence>
<feature type="domain" description="CBS" evidence="3">
    <location>
        <begin position="8"/>
        <end position="65"/>
    </location>
</feature>
<keyword evidence="5" id="KW-1185">Reference proteome</keyword>
<dbReference type="PANTHER" id="PTHR43080:SF2">
    <property type="entry name" value="CBS DOMAIN-CONTAINING PROTEIN"/>
    <property type="match status" value="1"/>
</dbReference>
<dbReference type="InterPro" id="IPR046342">
    <property type="entry name" value="CBS_dom_sf"/>
</dbReference>
<gene>
    <name evidence="4" type="ORF">X474_17145</name>
</gene>
<dbReference type="STRING" id="1429043.X474_17145"/>
<reference evidence="4 5" key="1">
    <citation type="submission" date="2013-11" db="EMBL/GenBank/DDBJ databases">
        <title>Metagenomic analysis of a methanogenic consortium involved in long chain n-alkane degradation.</title>
        <authorList>
            <person name="Davidova I.A."/>
            <person name="Callaghan A.V."/>
            <person name="Wawrik B."/>
            <person name="Pruitt S."/>
            <person name="Marks C."/>
            <person name="Duncan K.E."/>
            <person name="Suflita J.M."/>
        </authorList>
    </citation>
    <scope>NUCLEOTIDE SEQUENCE [LARGE SCALE GENOMIC DNA]</scope>
    <source>
        <strain evidence="4 5">SPR</strain>
    </source>
</reference>
<dbReference type="Pfam" id="PF00571">
    <property type="entry name" value="CBS"/>
    <property type="match status" value="2"/>
</dbReference>
<dbReference type="EMBL" id="AZAC01000023">
    <property type="protein sequence ID" value="KIX12768.1"/>
    <property type="molecule type" value="Genomic_DNA"/>
</dbReference>
<evidence type="ECO:0000313" key="4">
    <source>
        <dbReference type="EMBL" id="KIX12768.1"/>
    </source>
</evidence>
<evidence type="ECO:0000259" key="3">
    <source>
        <dbReference type="PROSITE" id="PS51371"/>
    </source>
</evidence>
<accession>A0A0D2HQL7</accession>
<dbReference type="SUPFAM" id="SSF54631">
    <property type="entry name" value="CBS-domain pair"/>
    <property type="match status" value="1"/>
</dbReference>
<comment type="caution">
    <text evidence="4">The sequence shown here is derived from an EMBL/GenBank/DDBJ whole genome shotgun (WGS) entry which is preliminary data.</text>
</comment>
<dbReference type="RefSeq" id="WP_044350143.1">
    <property type="nucleotide sequence ID" value="NZ_AZAC01000023.1"/>
</dbReference>
<dbReference type="PROSITE" id="PS51371">
    <property type="entry name" value="CBS"/>
    <property type="match status" value="2"/>
</dbReference>
<feature type="domain" description="CBS" evidence="3">
    <location>
        <begin position="98"/>
        <end position="150"/>
    </location>
</feature>
<evidence type="ECO:0000256" key="1">
    <source>
        <dbReference type="ARBA" id="ARBA00023122"/>
    </source>
</evidence>
<dbReference type="Proteomes" id="UP000032233">
    <property type="component" value="Unassembled WGS sequence"/>
</dbReference>
<protein>
    <submittedName>
        <fullName evidence="4">Membrane protein</fullName>
    </submittedName>
</protein>
<dbReference type="PANTHER" id="PTHR43080">
    <property type="entry name" value="CBS DOMAIN-CONTAINING PROTEIN CBSX3, MITOCHONDRIAL"/>
    <property type="match status" value="1"/>
</dbReference>
<dbReference type="SMART" id="SM00116">
    <property type="entry name" value="CBS"/>
    <property type="match status" value="2"/>
</dbReference>